<sequence>MGGGDRDTTPPQLDSTKTVVPANGTLNFQASRIIIPFDEYVQLKDKEKQILITPFLETPPEIYVKGKKVIVDFKAPLENNTTYIINFGKSIIDLTEGNEMVNYRYVFSTGSYIDSLKYSASVYDAFNKTPVEGAYVMLYKDHQDSVLLKKKPNYFGVTDAMGNCTIENIASGTYKVLTFQEDNGNYLWEPDNEMIGYSNRLFNAAQDTIVDTMTVFSNQPDELNIEEAMITSSGKGWVAFNQALDKDYRPENDSLVKSFAYKNTVKINPTRDTLFFFVKPTLEAGKKHPVGIQSTTRKTLIPLQPDTSLTFRTNISSGLKPGENPRFQFSQPLSDINELKIEVKTEDKSVQHELVKSGTNGLIIAADWQESVSYEIHLLPGAVRSYRNIENDTIAAYFDVLRPNDVGALATTIAAPKGQYIVELLNEGKVVDRAMLSGTELSKTYGNLLPGTYFLRIIFDENTNGVWDTGSYFDNKQPERIEYYMDPIQIKKGWDMDINWEIRD</sequence>
<dbReference type="EMBL" id="OU015584">
    <property type="protein sequence ID" value="CAG5076778.1"/>
    <property type="molecule type" value="Genomic_DNA"/>
</dbReference>
<evidence type="ECO:0000313" key="4">
    <source>
        <dbReference type="Proteomes" id="UP000683507"/>
    </source>
</evidence>
<dbReference type="KEGG" id="ptan:CRYO30217_00197"/>
<keyword evidence="1" id="KW-0732">Signal</keyword>
<evidence type="ECO:0000256" key="1">
    <source>
        <dbReference type="ARBA" id="ARBA00022729"/>
    </source>
</evidence>
<reference evidence="3" key="1">
    <citation type="submission" date="2021-04" db="EMBL/GenBank/DDBJ databases">
        <authorList>
            <person name="Rodrigo-Torres L."/>
            <person name="Arahal R. D."/>
            <person name="Lucena T."/>
        </authorList>
    </citation>
    <scope>NUCLEOTIDE SEQUENCE</scope>
    <source>
        <strain evidence="3">AS29M-1</strain>
    </source>
</reference>
<dbReference type="Gene3D" id="2.60.40.10">
    <property type="entry name" value="Immunoglobulins"/>
    <property type="match status" value="1"/>
</dbReference>
<accession>A0A916JKZ0</accession>
<dbReference type="AlphaFoldDB" id="A0A916JKZ0"/>
<feature type="domain" description="SbsA Ig-like" evidence="2">
    <location>
        <begin position="7"/>
        <end position="109"/>
    </location>
</feature>
<evidence type="ECO:0000259" key="2">
    <source>
        <dbReference type="Pfam" id="PF13205"/>
    </source>
</evidence>
<dbReference type="InterPro" id="IPR032812">
    <property type="entry name" value="SbsA_Ig"/>
</dbReference>
<dbReference type="Proteomes" id="UP000683507">
    <property type="component" value="Chromosome"/>
</dbReference>
<dbReference type="InterPro" id="IPR013783">
    <property type="entry name" value="Ig-like_fold"/>
</dbReference>
<protein>
    <recommendedName>
        <fullName evidence="2">SbsA Ig-like domain-containing protein</fullName>
    </recommendedName>
</protein>
<keyword evidence="4" id="KW-1185">Reference proteome</keyword>
<proteinExistence type="predicted"/>
<evidence type="ECO:0000313" key="3">
    <source>
        <dbReference type="EMBL" id="CAG5076778.1"/>
    </source>
</evidence>
<organism evidence="3 4">
    <name type="scientific">Parvicella tangerina</name>
    <dbReference type="NCBI Taxonomy" id="2829795"/>
    <lineage>
        <taxon>Bacteria</taxon>
        <taxon>Pseudomonadati</taxon>
        <taxon>Bacteroidota</taxon>
        <taxon>Flavobacteriia</taxon>
        <taxon>Flavobacteriales</taxon>
        <taxon>Parvicellaceae</taxon>
        <taxon>Parvicella</taxon>
    </lineage>
</organism>
<dbReference type="Pfam" id="PF13205">
    <property type="entry name" value="Big_5"/>
    <property type="match status" value="1"/>
</dbReference>
<gene>
    <name evidence="3" type="ORF">CRYO30217_00197</name>
</gene>
<name>A0A916JKZ0_9FLAO</name>